<dbReference type="RefSeq" id="WP_164406023.1">
    <property type="nucleotide sequence ID" value="NZ_CP107955.1"/>
</dbReference>
<evidence type="ECO:0000259" key="3">
    <source>
        <dbReference type="PROSITE" id="PS50113"/>
    </source>
</evidence>
<dbReference type="CDD" id="cd00130">
    <property type="entry name" value="PAS"/>
    <property type="match status" value="1"/>
</dbReference>
<dbReference type="InterPro" id="IPR036457">
    <property type="entry name" value="PPM-type-like_dom_sf"/>
</dbReference>
<dbReference type="PANTHER" id="PTHR43156">
    <property type="entry name" value="STAGE II SPORULATION PROTEIN E-RELATED"/>
    <property type="match status" value="1"/>
</dbReference>
<evidence type="ECO:0000259" key="2">
    <source>
        <dbReference type="PROSITE" id="PS50112"/>
    </source>
</evidence>
<dbReference type="Pfam" id="PF01590">
    <property type="entry name" value="GAF"/>
    <property type="match status" value="1"/>
</dbReference>
<dbReference type="CDD" id="cd16936">
    <property type="entry name" value="HATPase_RsbW-like"/>
    <property type="match status" value="1"/>
</dbReference>
<dbReference type="InterPro" id="IPR052016">
    <property type="entry name" value="Bact_Sigma-Reg"/>
</dbReference>
<dbReference type="Pfam" id="PF00989">
    <property type="entry name" value="PAS"/>
    <property type="match status" value="1"/>
</dbReference>
<dbReference type="InterPro" id="IPR001932">
    <property type="entry name" value="PPM-type_phosphatase-like_dom"/>
</dbReference>
<dbReference type="SUPFAM" id="SSF55781">
    <property type="entry name" value="GAF domain-like"/>
    <property type="match status" value="1"/>
</dbReference>
<reference evidence="4 5" key="1">
    <citation type="submission" date="2023-02" db="EMBL/GenBank/DDBJ databases">
        <authorList>
            <person name="Maleckis M."/>
        </authorList>
    </citation>
    <scope>NUCLEOTIDE SEQUENCE [LARGE SCALE GENOMIC DNA]</scope>
    <source>
        <strain evidence="4 5">P8-A2</strain>
    </source>
</reference>
<dbReference type="InterPro" id="IPR003594">
    <property type="entry name" value="HATPase_dom"/>
</dbReference>
<dbReference type="Gene3D" id="3.30.565.10">
    <property type="entry name" value="Histidine kinase-like ATPase, C-terminal domain"/>
    <property type="match status" value="1"/>
</dbReference>
<feature type="domain" description="PAC" evidence="3">
    <location>
        <begin position="174"/>
        <end position="244"/>
    </location>
</feature>
<evidence type="ECO:0000313" key="5">
    <source>
        <dbReference type="Proteomes" id="UP001257627"/>
    </source>
</evidence>
<dbReference type="SUPFAM" id="SSF55874">
    <property type="entry name" value="ATPase domain of HSP90 chaperone/DNA topoisomerase II/histidine kinase"/>
    <property type="match status" value="1"/>
</dbReference>
<evidence type="ECO:0000313" key="4">
    <source>
        <dbReference type="EMBL" id="MDU8993213.1"/>
    </source>
</evidence>
<dbReference type="InterPro" id="IPR013767">
    <property type="entry name" value="PAS_fold"/>
</dbReference>
<proteinExistence type="predicted"/>
<dbReference type="PANTHER" id="PTHR43156:SF2">
    <property type="entry name" value="STAGE II SPORULATION PROTEIN E"/>
    <property type="match status" value="1"/>
</dbReference>
<dbReference type="InterPro" id="IPR013656">
    <property type="entry name" value="PAS_4"/>
</dbReference>
<dbReference type="InterPro" id="IPR035965">
    <property type="entry name" value="PAS-like_dom_sf"/>
</dbReference>
<dbReference type="Pfam" id="PF13581">
    <property type="entry name" value="HATPase_c_2"/>
    <property type="match status" value="1"/>
</dbReference>
<dbReference type="PROSITE" id="PS50113">
    <property type="entry name" value="PAC"/>
    <property type="match status" value="1"/>
</dbReference>
<dbReference type="Gene3D" id="3.60.40.10">
    <property type="entry name" value="PPM-type phosphatase domain"/>
    <property type="match status" value="1"/>
</dbReference>
<dbReference type="InterPro" id="IPR029016">
    <property type="entry name" value="GAF-like_dom_sf"/>
</dbReference>
<keyword evidence="5" id="KW-1185">Reference proteome</keyword>
<dbReference type="Proteomes" id="UP001257627">
    <property type="component" value="Unassembled WGS sequence"/>
</dbReference>
<dbReference type="Gene3D" id="3.30.450.20">
    <property type="entry name" value="PAS domain"/>
    <property type="match status" value="2"/>
</dbReference>
<dbReference type="InterPro" id="IPR000014">
    <property type="entry name" value="PAS"/>
</dbReference>
<dbReference type="SMART" id="SM00065">
    <property type="entry name" value="GAF"/>
    <property type="match status" value="1"/>
</dbReference>
<dbReference type="SUPFAM" id="SSF55785">
    <property type="entry name" value="PYP-like sensor domain (PAS domain)"/>
    <property type="match status" value="2"/>
</dbReference>
<comment type="caution">
    <text evidence="4">The sequence shown here is derived from an EMBL/GenBank/DDBJ whole genome shotgun (WGS) entry which is preliminary data.</text>
</comment>
<dbReference type="SMART" id="SM00331">
    <property type="entry name" value="PP2C_SIG"/>
    <property type="match status" value="1"/>
</dbReference>
<dbReference type="NCBIfam" id="TIGR00229">
    <property type="entry name" value="sensory_box"/>
    <property type="match status" value="2"/>
</dbReference>
<name>A0ABU3UH15_9ACTN</name>
<gene>
    <name evidence="4" type="ORF">PU648_12755</name>
</gene>
<dbReference type="SMART" id="SM00091">
    <property type="entry name" value="PAS"/>
    <property type="match status" value="2"/>
</dbReference>
<dbReference type="PROSITE" id="PS50112">
    <property type="entry name" value="PAS"/>
    <property type="match status" value="1"/>
</dbReference>
<accession>A0ABU3UH15</accession>
<protein>
    <submittedName>
        <fullName evidence="4">SpoIIE family protein phosphatase</fullName>
    </submittedName>
</protein>
<evidence type="ECO:0000256" key="1">
    <source>
        <dbReference type="ARBA" id="ARBA00022801"/>
    </source>
</evidence>
<dbReference type="InterPro" id="IPR000700">
    <property type="entry name" value="PAS-assoc_C"/>
</dbReference>
<dbReference type="Pfam" id="PF08448">
    <property type="entry name" value="PAS_4"/>
    <property type="match status" value="1"/>
</dbReference>
<dbReference type="Pfam" id="PF07228">
    <property type="entry name" value="SpoIIE"/>
    <property type="match status" value="1"/>
</dbReference>
<dbReference type="EMBL" id="JARAKF010000001">
    <property type="protein sequence ID" value="MDU8993213.1"/>
    <property type="molecule type" value="Genomic_DNA"/>
</dbReference>
<organism evidence="4 5">
    <name type="scientific">Streptomyces mirabilis</name>
    <dbReference type="NCBI Taxonomy" id="68239"/>
    <lineage>
        <taxon>Bacteria</taxon>
        <taxon>Bacillati</taxon>
        <taxon>Actinomycetota</taxon>
        <taxon>Actinomycetes</taxon>
        <taxon>Kitasatosporales</taxon>
        <taxon>Streptomycetaceae</taxon>
        <taxon>Streptomyces</taxon>
    </lineage>
</organism>
<keyword evidence="1" id="KW-0378">Hydrolase</keyword>
<dbReference type="Gene3D" id="3.30.450.40">
    <property type="match status" value="1"/>
</dbReference>
<dbReference type="InterPro" id="IPR036890">
    <property type="entry name" value="HATPase_C_sf"/>
</dbReference>
<sequence length="794" mass="85284">MNARKDTTARRGGPDTDRGARLVLDEQGLIAEWNQAARELLGYPAEEVLGRPVARLLAREQPASPAATAGATVTARHRDGHRLDIRARVSALPGEGAAVRWCVLLDPADGTAAEVVDAALLTALLTESPLGVQVLDPELRVVRLNLAGPGLRGAVSQEAIGRRAREVAPGMVDDETERRLRSVVETGRPMTFGHVGRPPADPDHDHSYDVSLLPLKDPTGTIHGVVVASQDVTERQQAQARLNLLVEAGTRIGTTLDVMTTAEELAEVTAPALADIAAVEVLDDVLTGEAPPPGPVSSEALLRRAGFRAAAGLDATPAYSPGEVIPGYPPSFTACLADLQPRLIRELRVDHEWLVHDPRRAELLRRAGAHSTMVVPLTARGVVLGLASFYRIQTPDPFEEDDLALAVEIGARAAVCLDNARQYTRQRSAALTLQRSLLPQTVPVQNAVEVAWRHESTRGSGDWFDVIPLSGARVALVVGHLVGHGMQAAADMGRLRTAINTLAAQDPTPDELLAQLHDLASGPTGEHAHLTDDDGAGAHLAGVTCVYAIYDPISRRCTFARAGHPAPVIVYPNGSLEVPGVPAGPPLGSDHPPYETTEVELPVGSTIALSTSSLAPSDHPPEGSARLRRILGNPHRSLKDTCDAIVRERQDRGEESTVLLLARTQSLRADQVSTWTLPNDPALVTTARTLAVRQLAHWDLQELEFPTELIVSELVTNAIRYATGPIQLRLIHDLTLICEVTDDSSTAPHLRHAYETDEGGRGLFLIAQLTRRWGTRYTARGKTIWAEQALPSEL</sequence>
<feature type="domain" description="PAS" evidence="2">
    <location>
        <begin position="22"/>
        <end position="51"/>
    </location>
</feature>
<dbReference type="InterPro" id="IPR003018">
    <property type="entry name" value="GAF"/>
</dbReference>